<proteinExistence type="predicted"/>
<dbReference type="AlphaFoldDB" id="A0A8G1RP81"/>
<gene>
    <name evidence="2" type="ORF">BO72DRAFT_528711</name>
</gene>
<reference evidence="2 3" key="1">
    <citation type="submission" date="2018-02" db="EMBL/GenBank/DDBJ databases">
        <title>The genomes of Aspergillus section Nigri reveals drivers in fungal speciation.</title>
        <authorList>
            <consortium name="DOE Joint Genome Institute"/>
            <person name="Vesth T.C."/>
            <person name="Nybo J."/>
            <person name="Theobald S."/>
            <person name="Brandl J."/>
            <person name="Frisvad J.C."/>
            <person name="Nielsen K.F."/>
            <person name="Lyhne E.K."/>
            <person name="Kogle M.E."/>
            <person name="Kuo A."/>
            <person name="Riley R."/>
            <person name="Clum A."/>
            <person name="Nolan M."/>
            <person name="Lipzen A."/>
            <person name="Salamov A."/>
            <person name="Henrissat B."/>
            <person name="Wiebenga A."/>
            <person name="De vries R.P."/>
            <person name="Grigoriev I.V."/>
            <person name="Mortensen U.H."/>
            <person name="Andersen M.R."/>
            <person name="Baker S.E."/>
        </authorList>
    </citation>
    <scope>NUCLEOTIDE SEQUENCE [LARGE SCALE GENOMIC DNA]</scope>
    <source>
        <strain evidence="2 3">CBS 313.89</strain>
    </source>
</reference>
<dbReference type="EMBL" id="KZ824651">
    <property type="protein sequence ID" value="RAK76077.1"/>
    <property type="molecule type" value="Genomic_DNA"/>
</dbReference>
<protein>
    <submittedName>
        <fullName evidence="2">Uncharacterized protein</fullName>
    </submittedName>
</protein>
<accession>A0A8G1RP81</accession>
<dbReference type="Gene3D" id="1.10.287.1490">
    <property type="match status" value="1"/>
</dbReference>
<evidence type="ECO:0000256" key="1">
    <source>
        <dbReference type="SAM" id="MobiDB-lite"/>
    </source>
</evidence>
<dbReference type="SUPFAM" id="SSF57997">
    <property type="entry name" value="Tropomyosin"/>
    <property type="match status" value="1"/>
</dbReference>
<dbReference type="VEuPathDB" id="FungiDB:BO72DRAFT_528711"/>
<feature type="compositionally biased region" description="Basic and acidic residues" evidence="1">
    <location>
        <begin position="29"/>
        <end position="44"/>
    </location>
</feature>
<dbReference type="OrthoDB" id="10355503at2759"/>
<dbReference type="Proteomes" id="UP000249789">
    <property type="component" value="Unassembled WGS sequence"/>
</dbReference>
<organism evidence="2 3">
    <name type="scientific">Aspergillus fijiensis CBS 313.89</name>
    <dbReference type="NCBI Taxonomy" id="1448319"/>
    <lineage>
        <taxon>Eukaryota</taxon>
        <taxon>Fungi</taxon>
        <taxon>Dikarya</taxon>
        <taxon>Ascomycota</taxon>
        <taxon>Pezizomycotina</taxon>
        <taxon>Eurotiomycetes</taxon>
        <taxon>Eurotiomycetidae</taxon>
        <taxon>Eurotiales</taxon>
        <taxon>Aspergillaceae</taxon>
        <taxon>Aspergillus</taxon>
    </lineage>
</organism>
<evidence type="ECO:0000313" key="2">
    <source>
        <dbReference type="EMBL" id="RAK76077.1"/>
    </source>
</evidence>
<dbReference type="RefSeq" id="XP_040800087.1">
    <property type="nucleotide sequence ID" value="XM_040950198.1"/>
</dbReference>
<dbReference type="GeneID" id="63867533"/>
<feature type="compositionally biased region" description="Basic and acidic residues" evidence="1">
    <location>
        <begin position="1"/>
        <end position="20"/>
    </location>
</feature>
<sequence>MTRPSDQHPVEKDTDAHEPEINTNDQPPENDHVAGDGDDVEHGPHSAGGTASFRSRNLRRPAQAFPEGLTRLDAIHRTLQMSKDNGHAMMAEDVHDRPSSSATLDPRVVRVKGLEDEVDSLRNELGDVKHDLTIMQEAVDDYEFDSHVTRADLSKTMLEVKADRADRQFEFRMITNELQNLSKDFKRLTKRLEYFQGLIKDYEKDCPCARSYAKALEARIDGLEARIGAQKSPDAQHRQIPGRPFCIPHRNQDNLARNRGGFLRAGEWKDRARVGRELGHDADFLTDLKISQRKNQSDDGTFRSLYGFAPQWSEETFLEYESFVKVLNLYGSEHLKQVEVKLSKGLERAHSKAVELANNNKMEEAENVCTKYLEERSRSQAAL</sequence>
<evidence type="ECO:0000313" key="3">
    <source>
        <dbReference type="Proteomes" id="UP000249789"/>
    </source>
</evidence>
<keyword evidence="3" id="KW-1185">Reference proteome</keyword>
<feature type="region of interest" description="Disordered" evidence="1">
    <location>
        <begin position="1"/>
        <end position="59"/>
    </location>
</feature>
<name>A0A8G1RP81_9EURO</name>